<feature type="compositionally biased region" description="Basic and acidic residues" evidence="9">
    <location>
        <begin position="34"/>
        <end position="63"/>
    </location>
</feature>
<sequence length="476" mass="55519">MRRESREEEEKEVQGEKMSRKESGEEMNQINAKRRTESREEEEKKIRMEKMSRKESKEEERIKKNSKKRTKSREEEEKEIRMEKMSRKESKEEARIQINAKKRRKSREDEETWINKESRKETGEEKRSNSNEKDREESKRRSLKSPKERRITQKRSREDDSEADENESKKHHADSPELPDPLAISNYQFHSELGEGTFGKVFLATLSNKKQNVAIKVIKKTSKISCVKIKTESNVLRIAKENPYLCQVSIFLSNFLSLKRFYSAEIACGLDFLHDRGIIHRDLKPENILLDQEGHVKISDFGLALETFGDRVTGYAGTLGYIAPEIIQNEEYDVAVDWWSFGIITCKMATGKSPFYDGSDREKVIIDTICNEPEIPDCLSTDLQHLLINLLVKDPQLRLGIYGDIRYHPFYSSINWEKLEQKKIPPPVQLTEPSSDVKTCYGKSLSPLDFLDYKNTTQESHNISGFSYTSSTWYKE</sequence>
<dbReference type="SMART" id="SM00220">
    <property type="entry name" value="S_TKc"/>
    <property type="match status" value="1"/>
</dbReference>
<dbReference type="GO" id="GO:0005634">
    <property type="term" value="C:nucleus"/>
    <property type="evidence" value="ECO:0000318"/>
    <property type="project" value="GO_Central"/>
</dbReference>
<reference evidence="13" key="1">
    <citation type="submission" date="2025-08" db="UniProtKB">
        <authorList>
            <consortium name="RefSeq"/>
        </authorList>
    </citation>
    <scope>IDENTIFICATION</scope>
    <source>
        <strain evidence="13">J_2021</strain>
        <tissue evidence="13">Erythrocytes</tissue>
    </source>
</reference>
<evidence type="ECO:0000256" key="2">
    <source>
        <dbReference type="ARBA" id="ARBA00022553"/>
    </source>
</evidence>
<evidence type="ECO:0000256" key="7">
    <source>
        <dbReference type="PROSITE-ProRule" id="PRU10141"/>
    </source>
</evidence>
<keyword evidence="5" id="KW-0418">Kinase</keyword>
<dbReference type="PROSITE" id="PS00108">
    <property type="entry name" value="PROTEIN_KINASE_ST"/>
    <property type="match status" value="1"/>
</dbReference>
<comment type="similarity">
    <text evidence="8">Belongs to the protein kinase superfamily.</text>
</comment>
<keyword evidence="2" id="KW-0597">Phosphoprotein</keyword>
<keyword evidence="3" id="KW-0808">Transferase</keyword>
<feature type="compositionally biased region" description="Basic and acidic residues" evidence="9">
    <location>
        <begin position="72"/>
        <end position="95"/>
    </location>
</feature>
<feature type="binding site" evidence="7">
    <location>
        <position position="220"/>
    </location>
    <ligand>
        <name>ATP</name>
        <dbReference type="ChEBI" id="CHEBI:30616"/>
    </ligand>
</feature>
<dbReference type="GO" id="GO:0004674">
    <property type="term" value="F:protein serine/threonine kinase activity"/>
    <property type="evidence" value="ECO:0000318"/>
    <property type="project" value="GO_Central"/>
</dbReference>
<organism evidence="12 13">
    <name type="scientific">Xenopus laevis</name>
    <name type="common">African clawed frog</name>
    <dbReference type="NCBI Taxonomy" id="8355"/>
    <lineage>
        <taxon>Eukaryota</taxon>
        <taxon>Metazoa</taxon>
        <taxon>Chordata</taxon>
        <taxon>Craniata</taxon>
        <taxon>Vertebrata</taxon>
        <taxon>Euteleostomi</taxon>
        <taxon>Amphibia</taxon>
        <taxon>Batrachia</taxon>
        <taxon>Anura</taxon>
        <taxon>Pipoidea</taxon>
        <taxon>Pipidae</taxon>
        <taxon>Xenopodinae</taxon>
        <taxon>Xenopus</taxon>
        <taxon>Xenopus</taxon>
    </lineage>
</organism>
<dbReference type="PROSITE" id="PS50011">
    <property type="entry name" value="PROTEIN_KINASE_DOM"/>
    <property type="match status" value="1"/>
</dbReference>
<dbReference type="PROSITE" id="PS00107">
    <property type="entry name" value="PROTEIN_KINASE_ATP"/>
    <property type="match status" value="1"/>
</dbReference>
<dbReference type="RefSeq" id="XP_041439953.1">
    <property type="nucleotide sequence ID" value="XM_041584019.1"/>
</dbReference>
<keyword evidence="12" id="KW-1185">Reference proteome</keyword>
<dbReference type="InterPro" id="IPR001245">
    <property type="entry name" value="Ser-Thr/Tyr_kinase_cat_dom"/>
</dbReference>
<dbReference type="GeneID" id="108705855"/>
<dbReference type="Pfam" id="PF07714">
    <property type="entry name" value="PK_Tyr_Ser-Thr"/>
    <property type="match status" value="1"/>
</dbReference>
<gene>
    <name evidence="13" type="primary">LOC108705855</name>
</gene>
<feature type="domain" description="Protein kinase" evidence="10">
    <location>
        <begin position="187"/>
        <end position="411"/>
    </location>
</feature>
<keyword evidence="6 7" id="KW-0067">ATP-binding</keyword>
<dbReference type="Gene3D" id="1.10.510.10">
    <property type="entry name" value="Transferase(Phosphotransferase) domain 1"/>
    <property type="match status" value="1"/>
</dbReference>
<proteinExistence type="inferred from homology"/>
<evidence type="ECO:0000259" key="10">
    <source>
        <dbReference type="PROSITE" id="PS50011"/>
    </source>
</evidence>
<name>A0A8J1MEG8_XENLA</name>
<evidence type="ECO:0000256" key="3">
    <source>
        <dbReference type="ARBA" id="ARBA00022679"/>
    </source>
</evidence>
<accession>A0A8J1MEG8</accession>
<keyword evidence="4 7" id="KW-0547">Nucleotide-binding</keyword>
<dbReference type="InterPro" id="IPR017441">
    <property type="entry name" value="Protein_kinase_ATP_BS"/>
</dbReference>
<feature type="domain" description="AGC-kinase C-terminal" evidence="11">
    <location>
        <begin position="412"/>
        <end position="476"/>
    </location>
</feature>
<dbReference type="PANTHER" id="PTHR24351">
    <property type="entry name" value="RIBOSOMAL PROTEIN S6 KINASE"/>
    <property type="match status" value="1"/>
</dbReference>
<dbReference type="InterPro" id="IPR000719">
    <property type="entry name" value="Prot_kinase_dom"/>
</dbReference>
<evidence type="ECO:0000256" key="6">
    <source>
        <dbReference type="ARBA" id="ARBA00022840"/>
    </source>
</evidence>
<dbReference type="InterPro" id="IPR008271">
    <property type="entry name" value="Ser/Thr_kinase_AS"/>
</dbReference>
<evidence type="ECO:0000256" key="8">
    <source>
        <dbReference type="RuleBase" id="RU000304"/>
    </source>
</evidence>
<evidence type="ECO:0000256" key="1">
    <source>
        <dbReference type="ARBA" id="ARBA00022527"/>
    </source>
</evidence>
<evidence type="ECO:0000259" key="11">
    <source>
        <dbReference type="PROSITE" id="PS51285"/>
    </source>
</evidence>
<dbReference type="GO" id="GO:0005524">
    <property type="term" value="F:ATP binding"/>
    <property type="evidence" value="ECO:0007669"/>
    <property type="project" value="UniProtKB-UniRule"/>
</dbReference>
<evidence type="ECO:0000313" key="13">
    <source>
        <dbReference type="RefSeq" id="XP_041439953.1"/>
    </source>
</evidence>
<feature type="compositionally biased region" description="Basic and acidic residues" evidence="9">
    <location>
        <begin position="113"/>
        <end position="158"/>
    </location>
</feature>
<evidence type="ECO:0000256" key="5">
    <source>
        <dbReference type="ARBA" id="ARBA00022777"/>
    </source>
</evidence>
<dbReference type="PROSITE" id="PS51285">
    <property type="entry name" value="AGC_KINASE_CTER"/>
    <property type="match status" value="1"/>
</dbReference>
<dbReference type="GO" id="GO:0005737">
    <property type="term" value="C:cytoplasm"/>
    <property type="evidence" value="ECO:0000318"/>
    <property type="project" value="GO_Central"/>
</dbReference>
<dbReference type="Pfam" id="PF00069">
    <property type="entry name" value="Pkinase"/>
    <property type="match status" value="1"/>
</dbReference>
<evidence type="ECO:0000313" key="12">
    <source>
        <dbReference type="Proteomes" id="UP000186698"/>
    </source>
</evidence>
<protein>
    <submittedName>
        <fullName evidence="13">Protein kinase C theta type-like</fullName>
    </submittedName>
</protein>
<dbReference type="InterPro" id="IPR011009">
    <property type="entry name" value="Kinase-like_dom_sf"/>
</dbReference>
<dbReference type="InterPro" id="IPR000961">
    <property type="entry name" value="AGC-kinase_C"/>
</dbReference>
<dbReference type="OrthoDB" id="63267at2759"/>
<keyword evidence="1 8" id="KW-0723">Serine/threonine-protein kinase</keyword>
<dbReference type="AlphaFoldDB" id="A0A8J1MEG8"/>
<dbReference type="FunFam" id="1.10.510.10:FF:001110">
    <property type="entry name" value="AGC family protein kinase"/>
    <property type="match status" value="1"/>
</dbReference>
<evidence type="ECO:0000256" key="4">
    <source>
        <dbReference type="ARBA" id="ARBA00022741"/>
    </source>
</evidence>
<dbReference type="KEGG" id="xla:108705855"/>
<feature type="compositionally biased region" description="Basic and acidic residues" evidence="9">
    <location>
        <begin position="1"/>
        <end position="24"/>
    </location>
</feature>
<dbReference type="Gene3D" id="3.30.200.20">
    <property type="entry name" value="Phosphorylase Kinase, domain 1"/>
    <property type="match status" value="1"/>
</dbReference>
<evidence type="ECO:0000256" key="9">
    <source>
        <dbReference type="SAM" id="MobiDB-lite"/>
    </source>
</evidence>
<dbReference type="SUPFAM" id="SSF56112">
    <property type="entry name" value="Protein kinase-like (PK-like)"/>
    <property type="match status" value="1"/>
</dbReference>
<dbReference type="Proteomes" id="UP000186698">
    <property type="component" value="Chromosome 1L"/>
</dbReference>
<feature type="region of interest" description="Disordered" evidence="9">
    <location>
        <begin position="1"/>
        <end position="182"/>
    </location>
</feature>